<keyword evidence="5" id="KW-1133">Transmembrane helix</keyword>
<accession>A0A8H6VSL5</accession>
<evidence type="ECO:0008006" key="11">
    <source>
        <dbReference type="Google" id="ProtNLM"/>
    </source>
</evidence>
<keyword evidence="10" id="KW-1185">Reference proteome</keyword>
<keyword evidence="6" id="KW-0472">Membrane</keyword>
<evidence type="ECO:0000256" key="6">
    <source>
        <dbReference type="ARBA" id="ARBA00023136"/>
    </source>
</evidence>
<dbReference type="GO" id="GO:0006888">
    <property type="term" value="P:endoplasmic reticulum to Golgi vesicle-mediated transport"/>
    <property type="evidence" value="ECO:0007669"/>
    <property type="project" value="TreeGrafter"/>
</dbReference>
<dbReference type="Proteomes" id="UP000613580">
    <property type="component" value="Unassembled WGS sequence"/>
</dbReference>
<dbReference type="PANTHER" id="PTHR15858:SF0">
    <property type="entry name" value="IMMEDIATE EARLY RESPONSE 3-INTERACTING PROTEIN 1"/>
    <property type="match status" value="1"/>
</dbReference>
<comment type="similarity">
    <text evidence="7">Belongs to the YOS1 family.</text>
</comment>
<dbReference type="EMBL" id="JACAZE010000022">
    <property type="protein sequence ID" value="KAF7292487.1"/>
    <property type="molecule type" value="Genomic_DNA"/>
</dbReference>
<dbReference type="GO" id="GO:0000139">
    <property type="term" value="C:Golgi membrane"/>
    <property type="evidence" value="ECO:0007669"/>
    <property type="project" value="TreeGrafter"/>
</dbReference>
<evidence type="ECO:0000256" key="3">
    <source>
        <dbReference type="ARBA" id="ARBA00022692"/>
    </source>
</evidence>
<dbReference type="OrthoDB" id="15356at2759"/>
<reference evidence="9" key="1">
    <citation type="submission" date="2020-05" db="EMBL/GenBank/DDBJ databases">
        <title>Mycena genomes resolve the evolution of fungal bioluminescence.</title>
        <authorList>
            <person name="Tsai I.J."/>
        </authorList>
    </citation>
    <scope>NUCLEOTIDE SEQUENCE</scope>
    <source>
        <strain evidence="9">110903Hualien_Pintung</strain>
    </source>
</reference>
<sequence length="104" mass="11457">MLTLAPTKVLGKIIYVSLLLVNSMAVLSEERFLARIGWVSSSQTTNNANSGFQQTYDPQTGYGVQQEVGIKSRLIDLISAVRTLMRIPLIGFNILIIIYELALG</sequence>
<evidence type="ECO:0000256" key="1">
    <source>
        <dbReference type="ARBA" id="ARBA00004370"/>
    </source>
</evidence>
<evidence type="ECO:0000313" key="10">
    <source>
        <dbReference type="Proteomes" id="UP000613580"/>
    </source>
</evidence>
<protein>
    <recommendedName>
        <fullName evidence="11">Yos1-like protein</fullName>
    </recommendedName>
</protein>
<dbReference type="PANTHER" id="PTHR15858">
    <property type="entry name" value="IMMEDIATE EARLY RESPONSE 3-INTERACTING PROTEIN 1"/>
    <property type="match status" value="1"/>
</dbReference>
<dbReference type="GO" id="GO:0015031">
    <property type="term" value="P:protein transport"/>
    <property type="evidence" value="ECO:0007669"/>
    <property type="project" value="UniProtKB-KW"/>
</dbReference>
<dbReference type="EMBL" id="JACAZE010000043">
    <property type="protein sequence ID" value="KAF7288228.1"/>
    <property type="molecule type" value="Genomic_DNA"/>
</dbReference>
<keyword evidence="4" id="KW-0653">Protein transport</keyword>
<dbReference type="InterPro" id="IPR013880">
    <property type="entry name" value="Yos1"/>
</dbReference>
<dbReference type="GO" id="GO:0005789">
    <property type="term" value="C:endoplasmic reticulum membrane"/>
    <property type="evidence" value="ECO:0007669"/>
    <property type="project" value="TreeGrafter"/>
</dbReference>
<comment type="caution">
    <text evidence="9">The sequence shown here is derived from an EMBL/GenBank/DDBJ whole genome shotgun (WGS) entry which is preliminary data.</text>
</comment>
<evidence type="ECO:0000256" key="4">
    <source>
        <dbReference type="ARBA" id="ARBA00022927"/>
    </source>
</evidence>
<dbReference type="Pfam" id="PF08571">
    <property type="entry name" value="Yos1"/>
    <property type="match status" value="1"/>
</dbReference>
<keyword evidence="3" id="KW-0812">Transmembrane</keyword>
<dbReference type="GO" id="GO:0030134">
    <property type="term" value="C:COPII-coated ER to Golgi transport vesicle"/>
    <property type="evidence" value="ECO:0007669"/>
    <property type="project" value="TreeGrafter"/>
</dbReference>
<evidence type="ECO:0000313" key="9">
    <source>
        <dbReference type="EMBL" id="KAF7292487.1"/>
    </source>
</evidence>
<dbReference type="AlphaFoldDB" id="A0A8H6VSL5"/>
<evidence type="ECO:0000256" key="5">
    <source>
        <dbReference type="ARBA" id="ARBA00022989"/>
    </source>
</evidence>
<evidence type="ECO:0000256" key="7">
    <source>
        <dbReference type="ARBA" id="ARBA00024203"/>
    </source>
</evidence>
<keyword evidence="2" id="KW-0813">Transport</keyword>
<organism evidence="9 10">
    <name type="scientific">Mycena chlorophos</name>
    <name type="common">Agaric fungus</name>
    <name type="synonym">Agaricus chlorophos</name>
    <dbReference type="NCBI Taxonomy" id="658473"/>
    <lineage>
        <taxon>Eukaryota</taxon>
        <taxon>Fungi</taxon>
        <taxon>Dikarya</taxon>
        <taxon>Basidiomycota</taxon>
        <taxon>Agaricomycotina</taxon>
        <taxon>Agaricomycetes</taxon>
        <taxon>Agaricomycetidae</taxon>
        <taxon>Agaricales</taxon>
        <taxon>Marasmiineae</taxon>
        <taxon>Mycenaceae</taxon>
        <taxon>Mycena</taxon>
    </lineage>
</organism>
<comment type="subcellular location">
    <subcellularLocation>
        <location evidence="1">Membrane</location>
    </subcellularLocation>
</comment>
<evidence type="ECO:0000256" key="2">
    <source>
        <dbReference type="ARBA" id="ARBA00022448"/>
    </source>
</evidence>
<proteinExistence type="inferred from homology"/>
<evidence type="ECO:0000313" key="8">
    <source>
        <dbReference type="EMBL" id="KAF7288228.1"/>
    </source>
</evidence>
<name>A0A8H6VSL5_MYCCL</name>
<gene>
    <name evidence="9" type="ORF">HMN09_01232900</name>
    <name evidence="8" type="ORF">HMN09_01413000</name>
</gene>